<evidence type="ECO:0000313" key="4">
    <source>
        <dbReference type="Proteomes" id="UP000654913"/>
    </source>
</evidence>
<dbReference type="InterPro" id="IPR006600">
    <property type="entry name" value="HTH_CenpB_DNA-bd_dom"/>
</dbReference>
<reference evidence="3" key="1">
    <citation type="submission" date="2021-01" db="EMBL/GenBank/DDBJ databases">
        <authorList>
            <consortium name="Aspergillus puulaauensis MK2 genome sequencing consortium"/>
            <person name="Kazuki M."/>
            <person name="Futagami T."/>
        </authorList>
    </citation>
    <scope>NUCLEOTIDE SEQUENCE</scope>
    <source>
        <strain evidence="3">MK2</strain>
    </source>
</reference>
<dbReference type="GeneID" id="64979990"/>
<keyword evidence="4" id="KW-1185">Reference proteome</keyword>
<protein>
    <recommendedName>
        <fullName evidence="2">HTH CENPB-type domain-containing protein</fullName>
    </recommendedName>
</protein>
<dbReference type="Proteomes" id="UP000654913">
    <property type="component" value="Chromosome 8"/>
</dbReference>
<evidence type="ECO:0000259" key="2">
    <source>
        <dbReference type="PROSITE" id="PS51253"/>
    </source>
</evidence>
<dbReference type="OrthoDB" id="4324149at2759"/>
<dbReference type="AlphaFoldDB" id="A0A7R8AUK3"/>
<feature type="domain" description="HTH CENPB-type" evidence="2">
    <location>
        <begin position="60"/>
        <end position="99"/>
    </location>
</feature>
<evidence type="ECO:0000313" key="3">
    <source>
        <dbReference type="EMBL" id="BCS29993.1"/>
    </source>
</evidence>
<dbReference type="KEGG" id="apuu:APUU_80296A"/>
<dbReference type="InterPro" id="IPR009057">
    <property type="entry name" value="Homeodomain-like_sf"/>
</dbReference>
<reference evidence="3" key="2">
    <citation type="submission" date="2021-02" db="EMBL/GenBank/DDBJ databases">
        <title>Aspergillus puulaauensis MK2 genome sequence.</title>
        <authorList>
            <person name="Futagami T."/>
            <person name="Mori K."/>
            <person name="Kadooka C."/>
            <person name="Tanaka T."/>
        </authorList>
    </citation>
    <scope>NUCLEOTIDE SEQUENCE</scope>
    <source>
        <strain evidence="3">MK2</strain>
    </source>
</reference>
<dbReference type="RefSeq" id="XP_041562179.1">
    <property type="nucleotide sequence ID" value="XM_041696561.1"/>
</dbReference>
<dbReference type="Gene3D" id="1.10.10.60">
    <property type="entry name" value="Homeodomain-like"/>
    <property type="match status" value="1"/>
</dbReference>
<accession>A0A7R8AUK3</accession>
<keyword evidence="1" id="KW-0238">DNA-binding</keyword>
<proteinExistence type="predicted"/>
<gene>
    <name evidence="3" type="ORF">APUU_80296A</name>
</gene>
<dbReference type="SUPFAM" id="SSF46689">
    <property type="entry name" value="Homeodomain-like"/>
    <property type="match status" value="1"/>
</dbReference>
<evidence type="ECO:0000256" key="1">
    <source>
        <dbReference type="ARBA" id="ARBA00023125"/>
    </source>
</evidence>
<sequence length="99" mass="11614">MPRKPRKTKQELIEQEGRIECAIRDLKNGKISNIEQAIHAYNLPPQTLRDRLKGHPSRAELRNHNHRLSERQEKALIGWIVSLDIRGAPPRYFQVREMA</sequence>
<organism evidence="3 4">
    <name type="scientific">Aspergillus puulaauensis</name>
    <dbReference type="NCBI Taxonomy" id="1220207"/>
    <lineage>
        <taxon>Eukaryota</taxon>
        <taxon>Fungi</taxon>
        <taxon>Dikarya</taxon>
        <taxon>Ascomycota</taxon>
        <taxon>Pezizomycotina</taxon>
        <taxon>Eurotiomycetes</taxon>
        <taxon>Eurotiomycetidae</taxon>
        <taxon>Eurotiales</taxon>
        <taxon>Aspergillaceae</taxon>
        <taxon>Aspergillus</taxon>
    </lineage>
</organism>
<dbReference type="GO" id="GO:0003677">
    <property type="term" value="F:DNA binding"/>
    <property type="evidence" value="ECO:0007669"/>
    <property type="project" value="UniProtKB-KW"/>
</dbReference>
<name>A0A7R8AUK3_9EURO</name>
<dbReference type="EMBL" id="AP024450">
    <property type="protein sequence ID" value="BCS29993.1"/>
    <property type="molecule type" value="Genomic_DNA"/>
</dbReference>
<dbReference type="PROSITE" id="PS51253">
    <property type="entry name" value="HTH_CENPB"/>
    <property type="match status" value="1"/>
</dbReference>